<dbReference type="SMART" id="SM00242">
    <property type="entry name" value="MYSc"/>
    <property type="match status" value="1"/>
</dbReference>
<gene>
    <name evidence="18" type="ORF">DPMN_026353</name>
</gene>
<dbReference type="Gene3D" id="3.10.20.90">
    <property type="entry name" value="Phosphatidylinositol 3-kinase Catalytic Subunit, Chain A, domain 1"/>
    <property type="match status" value="1"/>
</dbReference>
<keyword evidence="19" id="KW-1185">Reference proteome</keyword>
<dbReference type="InterPro" id="IPR036028">
    <property type="entry name" value="SH3-like_dom_sf"/>
</dbReference>
<evidence type="ECO:0000256" key="4">
    <source>
        <dbReference type="ARBA" id="ARBA00022490"/>
    </source>
</evidence>
<evidence type="ECO:0000313" key="18">
    <source>
        <dbReference type="EMBL" id="KAH3863368.1"/>
    </source>
</evidence>
<dbReference type="Gene3D" id="3.40.850.10">
    <property type="entry name" value="Kinesin motor domain"/>
    <property type="match status" value="1"/>
</dbReference>
<dbReference type="Pfam" id="PF00612">
    <property type="entry name" value="IQ"/>
    <property type="match status" value="1"/>
</dbReference>
<dbReference type="InterPro" id="IPR000048">
    <property type="entry name" value="IQ_motif_EF-hand-BS"/>
</dbReference>
<evidence type="ECO:0000256" key="10">
    <source>
        <dbReference type="ARBA" id="ARBA00023203"/>
    </source>
</evidence>
<dbReference type="Gene3D" id="2.30.30.40">
    <property type="entry name" value="SH3 Domains"/>
    <property type="match status" value="1"/>
</dbReference>
<feature type="compositionally biased region" description="Polar residues" evidence="14">
    <location>
        <begin position="1225"/>
        <end position="1240"/>
    </location>
</feature>
<feature type="region of interest" description="Disordered" evidence="14">
    <location>
        <begin position="1213"/>
        <end position="1240"/>
    </location>
</feature>
<dbReference type="Proteomes" id="UP000828390">
    <property type="component" value="Unassembled WGS sequence"/>
</dbReference>
<proteinExistence type="inferred from homology"/>
<dbReference type="InterPro" id="IPR038185">
    <property type="entry name" value="MyTH4_dom_sf"/>
</dbReference>
<feature type="domain" description="MyTH4" evidence="16">
    <location>
        <begin position="877"/>
        <end position="1026"/>
    </location>
</feature>
<evidence type="ECO:0000256" key="5">
    <source>
        <dbReference type="ARBA" id="ARBA00022741"/>
    </source>
</evidence>
<dbReference type="FunFam" id="1.10.10.820:FF:000001">
    <property type="entry name" value="Myosin heavy chain"/>
    <property type="match status" value="1"/>
</dbReference>
<evidence type="ECO:0000256" key="7">
    <source>
        <dbReference type="ARBA" id="ARBA00023054"/>
    </source>
</evidence>
<keyword evidence="10 12" id="KW-0009">Actin-binding</keyword>
<feature type="compositionally biased region" description="Pro residues" evidence="14">
    <location>
        <begin position="1610"/>
        <end position="1624"/>
    </location>
</feature>
<dbReference type="Pfam" id="PF07653">
    <property type="entry name" value="SH3_2"/>
    <property type="match status" value="1"/>
</dbReference>
<dbReference type="InterPro" id="IPR059004">
    <property type="entry name" value="MYO15"/>
</dbReference>
<evidence type="ECO:0008006" key="20">
    <source>
        <dbReference type="Google" id="ProtNLM"/>
    </source>
</evidence>
<keyword evidence="4" id="KW-0963">Cytoplasm</keyword>
<protein>
    <recommendedName>
        <fullName evidence="20">Unconventional myosin-XV</fullName>
    </recommendedName>
</protein>
<feature type="region of interest" description="Disordered" evidence="14">
    <location>
        <begin position="2114"/>
        <end position="2133"/>
    </location>
</feature>
<feature type="domain" description="SH3" evidence="15">
    <location>
        <begin position="1988"/>
        <end position="2048"/>
    </location>
</feature>
<dbReference type="GO" id="GO:0003774">
    <property type="term" value="F:cytoskeletal motor activity"/>
    <property type="evidence" value="ECO:0007669"/>
    <property type="project" value="UniProtKB-UniRule"/>
</dbReference>
<feature type="coiled-coil region" evidence="13">
    <location>
        <begin position="768"/>
        <end position="804"/>
    </location>
</feature>
<accession>A0A9D4RDE3</accession>
<dbReference type="GO" id="GO:0003779">
    <property type="term" value="F:actin binding"/>
    <property type="evidence" value="ECO:0007669"/>
    <property type="project" value="UniProtKB-KW"/>
</dbReference>
<comment type="subcellular location">
    <subcellularLocation>
        <location evidence="1">Cytoplasm</location>
    </subcellularLocation>
</comment>
<dbReference type="Pfam" id="PF00784">
    <property type="entry name" value="MyTH4"/>
    <property type="match status" value="1"/>
</dbReference>
<feature type="region of interest" description="Disordered" evidence="14">
    <location>
        <begin position="1728"/>
        <end position="1760"/>
    </location>
</feature>
<sequence>MNGYGNHGGGREQSERGIEDMILLDVLDERTILENLQTRYGNNHIYTYCGSILVSVNPYQMFNIYGLDMVKRYEGQPIGSLPPHLFAIASTSYGRMMKNTENQVIVISGESGSGKTEATKLIMQYLAAVNTSGTSTITEQILEANPLLESFGNAKTIRNDNSSRFGKYIEVFFKSGAIVGARTSEYLLEKSRIVTQAPDERNYHVFYEMLAGISEERKKRLGVTTAEKYFYLNQGGSCSLSSRNDAENYRMLCDALQVLNFSKHEDETIHKILASVLHCGNIFFKRVTVDNHDTVTMGSSGEVKWITHLLELSEDWLKQALTQKVTETRGDKILTPYNIDQALDSRDAISKALYSRLFTWLVERINLTVSHERDKSSSLAVLDIFGFEDFHVNSLEQLCINYANETLQFFFNQHVFRLEQKEYAKEKIEWTNIDFQDNQPVIDLIASKPAGILHILDDECNFPQATDSSFLEKCHFHHSDNGLYGKPRMSHPEFFIKHYAGKIKYSIVHFLEKNKDTLRSDVVELLCESKNKMIAQMFKDMRDRLITKTLSKTTGRFVTMKPRTPTVAASFSESLLSLIETMSRCNPYFVRCVKPNNNKAAMTFENGVVLDQLRYTGMLETIRIRKLGFPVRVKFHHFIERYRCLLRGEKIHVTHLPTDVCLMILKTQPADLRPLCRIGATKVFMKEKLEQQLDLEARKLHTRATQHIQKFMRMYLARRKFRQYIERAHRVQAAIKMHLARKRYIAVHNGIIRAQAQFRMHRQHKKYLKNREEIKRKLEQEHIAKQQEKARQKLEMERREKLLRAEASIKNLDIPGELAFVYNKLDDWRPVHSDRHIISVIGDVVPMEFNYRLPSDVNSHAFSKYVNAYFKSPEWGVQVEPINSALTHVQGEQNNRLALAVNKLILKYMYDQTLGDKKEKAMADYIVQLGLQNEGLRDEIYCQLVNQTWRNQKLMPAERGWQLMAHCLAAFPPSQHLYKFLLKYVSDVGMGGYKWFCQHKALQCGSIEPQLCRIYPPCLLEWRAAQRKANMALEVRFADNATMIGHVESWTLGEDFCKHLLNLRGLRDNNKGWTVVLQEDRDYYELMGYDYVFDLISEMEISPGFPVCRSYFLVSSDRSREPHSMQRALYSESPHNPERERHMVMVGKLPEPLKIDITKIEQRSIKQRTVNGEVSDGGGVEFSMTSVLNKRPQGVNVDGLSDSKMNLRYTKRKAAPSPPIGNGYAVTNGNGYSNGDIDTSRDLSQTQLNRRYNNVIHEEDISPTKINQRYLRMTKASAHHGGAADKIARKTQRDVDNVSVGTGHSDWSHWVEDVFSNALNEHVDGLSDARSVENRLKGGGDGIPQPQYQQGAVGMQINGGINIPLQHQMPVPMMNGGLPTLNLSNPGLQPQMVAQSLTQQQMVAQQQAMMQAYAQAQAQAQAQQQQQALLQAYQQQQQQQQQQQAQQTSQAQYATSLQQQQLAQLLQQQRLLEAALQQQQQMQRPSQAVMHPVMAPSSVNASFSMPQASGAFFPNESTQSTFSSQGMQARMTAPVPVVNSQSTVVKQGPVTFQTVEHTDTTNGGARRVIKFRQHFEKETVSASQPQERVVSPVHAPPPPPMQFQDTPRMAPAPPAPPPPPPIPEHPQLYDKEKGTYTFKDKKGRARTVRIGRVVWPPPPEKEEKLQREVGRLEIDEKVQRELDERMRPTQPQKVETPRVEPKKEPPKKKQQLAETVHLATLQLLEQKIAPKPAPQKPPTPPPPRIETPPPAPKIQHAKQTQVIVETHTQTEVPQPPEPEVIDYRSLEMVNTELHRQNKDTFLTYSNVPWTLHVRKEVFVPGERLENPLALHLIYCQVVQDVYNNGCIRISKDDRIKMRGMLESHGINAGNYLSGSFKNQVKRIVVDTAKEWPTYFCRLFPVASSGHLAGVHYVGVSHSGIYFVQRIKSLVEDYLDVIEHIKFEDVVDVVMPSRTSIQISTKNKSYVFYTKRAQQMKDMIDQYLHASDMSNKFVVATKDYITRESTLLSFKRGDVIKLMDADVDDGWLYGTLNGVVGYFPAEMIRPLARHEVEVARSNQGQSLALDRTSSFRSLPPPAPVAHVSETTVQRVIHKSHNNNRDTSRELVQNGPVLREALPAPDNHSETSQGTHVPDGKFSMMEFALLHFRESIEKDFSYESREMQHVLTEWRRKQSGKTFPNFNELASMKGC</sequence>
<evidence type="ECO:0000256" key="3">
    <source>
        <dbReference type="ARBA" id="ARBA00022443"/>
    </source>
</evidence>
<comment type="caution">
    <text evidence="18">The sequence shown here is derived from an EMBL/GenBank/DDBJ whole genome shotgun (WGS) entry which is preliminary data.</text>
</comment>
<dbReference type="Gene3D" id="1.25.40.530">
    <property type="entry name" value="MyTH4 domain"/>
    <property type="match status" value="1"/>
</dbReference>
<dbReference type="Gene3D" id="1.20.120.720">
    <property type="entry name" value="Myosin VI head, motor domain, U50 subdomain"/>
    <property type="match status" value="1"/>
</dbReference>
<feature type="compositionally biased region" description="Basic and acidic residues" evidence="14">
    <location>
        <begin position="1695"/>
        <end position="1704"/>
    </location>
</feature>
<feature type="coiled-coil region" evidence="13">
    <location>
        <begin position="1406"/>
        <end position="1482"/>
    </location>
</feature>
<dbReference type="PROSITE" id="PS51016">
    <property type="entry name" value="MYTH4"/>
    <property type="match status" value="1"/>
</dbReference>
<dbReference type="InterPro" id="IPR001609">
    <property type="entry name" value="Myosin_head_motor_dom-like"/>
</dbReference>
<dbReference type="PANTHER" id="PTHR22692">
    <property type="entry name" value="MYOSIN VII, XV"/>
    <property type="match status" value="1"/>
</dbReference>
<feature type="region of interest" description="Disordered" evidence="14">
    <location>
        <begin position="1577"/>
        <end position="1629"/>
    </location>
</feature>
<evidence type="ECO:0000256" key="12">
    <source>
        <dbReference type="PROSITE-ProRule" id="PRU00782"/>
    </source>
</evidence>
<name>A0A9D4RDE3_DREPO</name>
<dbReference type="Gene3D" id="1.20.58.530">
    <property type="match status" value="1"/>
</dbReference>
<dbReference type="GO" id="GO:0016459">
    <property type="term" value="C:myosin complex"/>
    <property type="evidence" value="ECO:0007669"/>
    <property type="project" value="UniProtKB-KW"/>
</dbReference>
<keyword evidence="7 13" id="KW-0175">Coiled coil</keyword>
<dbReference type="PROSITE" id="PS50096">
    <property type="entry name" value="IQ"/>
    <property type="match status" value="2"/>
</dbReference>
<evidence type="ECO:0000313" key="19">
    <source>
        <dbReference type="Proteomes" id="UP000828390"/>
    </source>
</evidence>
<dbReference type="SUPFAM" id="SSF50044">
    <property type="entry name" value="SH3-domain"/>
    <property type="match status" value="1"/>
</dbReference>
<dbReference type="SMART" id="SM00326">
    <property type="entry name" value="SH3"/>
    <property type="match status" value="1"/>
</dbReference>
<feature type="region of interest" description="Disordered" evidence="14">
    <location>
        <begin position="1679"/>
        <end position="1712"/>
    </location>
</feature>
<reference evidence="18" key="1">
    <citation type="journal article" date="2019" name="bioRxiv">
        <title>The Genome of the Zebra Mussel, Dreissena polymorpha: A Resource for Invasive Species Research.</title>
        <authorList>
            <person name="McCartney M.A."/>
            <person name="Auch B."/>
            <person name="Kono T."/>
            <person name="Mallez S."/>
            <person name="Zhang Y."/>
            <person name="Obille A."/>
            <person name="Becker A."/>
            <person name="Abrahante J.E."/>
            <person name="Garbe J."/>
            <person name="Badalamenti J.P."/>
            <person name="Herman A."/>
            <person name="Mangelson H."/>
            <person name="Liachko I."/>
            <person name="Sullivan S."/>
            <person name="Sone E.D."/>
            <person name="Koren S."/>
            <person name="Silverstein K.A.T."/>
            <person name="Beckman K.B."/>
            <person name="Gohl D.M."/>
        </authorList>
    </citation>
    <scope>NUCLEOTIDE SEQUENCE</scope>
    <source>
        <strain evidence="18">Duluth1</strain>
        <tissue evidence="18">Whole animal</tissue>
    </source>
</reference>
<keyword evidence="5 12" id="KW-0547">Nucleotide-binding</keyword>
<dbReference type="SUPFAM" id="SSF52540">
    <property type="entry name" value="P-loop containing nucleoside triphosphate hydrolases"/>
    <property type="match status" value="1"/>
</dbReference>
<keyword evidence="3 11" id="KW-0728">SH3 domain</keyword>
<feature type="binding site" evidence="12">
    <location>
        <begin position="109"/>
        <end position="116"/>
    </location>
    <ligand>
        <name>ATP</name>
        <dbReference type="ChEBI" id="CHEBI:30616"/>
    </ligand>
</feature>
<dbReference type="PROSITE" id="PS50002">
    <property type="entry name" value="SH3"/>
    <property type="match status" value="1"/>
</dbReference>
<dbReference type="Gene3D" id="1.10.10.820">
    <property type="match status" value="1"/>
</dbReference>
<evidence type="ECO:0000256" key="14">
    <source>
        <dbReference type="SAM" id="MobiDB-lite"/>
    </source>
</evidence>
<dbReference type="PRINTS" id="PR00193">
    <property type="entry name" value="MYOSINHEAVY"/>
</dbReference>
<feature type="region of interest" description="Actin-binding" evidence="12">
    <location>
        <begin position="575"/>
        <end position="597"/>
    </location>
</feature>
<evidence type="ECO:0000256" key="13">
    <source>
        <dbReference type="SAM" id="Coils"/>
    </source>
</evidence>
<dbReference type="InterPro" id="IPR027417">
    <property type="entry name" value="P-loop_NTPase"/>
</dbReference>
<dbReference type="InterPro" id="IPR011993">
    <property type="entry name" value="PH-like_dom_sf"/>
</dbReference>
<feature type="compositionally biased region" description="Pro residues" evidence="14">
    <location>
        <begin position="1731"/>
        <end position="1752"/>
    </location>
</feature>
<dbReference type="EMBL" id="JAIWYP010000002">
    <property type="protein sequence ID" value="KAH3863368.1"/>
    <property type="molecule type" value="Genomic_DNA"/>
</dbReference>
<dbReference type="GO" id="GO:0005524">
    <property type="term" value="F:ATP binding"/>
    <property type="evidence" value="ECO:0007669"/>
    <property type="project" value="UniProtKB-UniRule"/>
</dbReference>
<evidence type="ECO:0000256" key="11">
    <source>
        <dbReference type="PROSITE-ProRule" id="PRU00192"/>
    </source>
</evidence>
<dbReference type="PROSITE" id="PS51456">
    <property type="entry name" value="MYOSIN_MOTOR"/>
    <property type="match status" value="1"/>
</dbReference>
<dbReference type="FunFam" id="1.20.58.530:FF:000005">
    <property type="entry name" value="unconventional myosin-IXa isoform X1"/>
    <property type="match status" value="1"/>
</dbReference>
<evidence type="ECO:0000256" key="8">
    <source>
        <dbReference type="ARBA" id="ARBA00023123"/>
    </source>
</evidence>
<keyword evidence="6 12" id="KW-0067">ATP-binding</keyword>
<dbReference type="PANTHER" id="PTHR22692:SF26">
    <property type="entry name" value="SH3 DOMAIN-CONTAINING PROTEIN"/>
    <property type="match status" value="1"/>
</dbReference>
<dbReference type="GO" id="GO:0005737">
    <property type="term" value="C:cytoplasm"/>
    <property type="evidence" value="ECO:0007669"/>
    <property type="project" value="UniProtKB-SubCell"/>
</dbReference>
<dbReference type="SMART" id="SM00015">
    <property type="entry name" value="IQ"/>
    <property type="match status" value="3"/>
</dbReference>
<dbReference type="Pfam" id="PF26570">
    <property type="entry name" value="MYO15"/>
    <property type="match status" value="1"/>
</dbReference>
<dbReference type="InterPro" id="IPR001452">
    <property type="entry name" value="SH3_domain"/>
</dbReference>
<feature type="domain" description="Myosin motor" evidence="17">
    <location>
        <begin position="16"/>
        <end position="698"/>
    </location>
</feature>
<evidence type="ECO:0000259" key="17">
    <source>
        <dbReference type="PROSITE" id="PS51456"/>
    </source>
</evidence>
<dbReference type="InterPro" id="IPR036961">
    <property type="entry name" value="Kinesin_motor_dom_sf"/>
</dbReference>
<evidence type="ECO:0000256" key="1">
    <source>
        <dbReference type="ARBA" id="ARBA00004496"/>
    </source>
</evidence>
<evidence type="ECO:0000256" key="9">
    <source>
        <dbReference type="ARBA" id="ARBA00023175"/>
    </source>
</evidence>
<keyword evidence="9 12" id="KW-0505">Motor protein</keyword>
<dbReference type="SMART" id="SM00139">
    <property type="entry name" value="MyTH4"/>
    <property type="match status" value="1"/>
</dbReference>
<dbReference type="InterPro" id="IPR000857">
    <property type="entry name" value="MyTH4_dom"/>
</dbReference>
<organism evidence="18 19">
    <name type="scientific">Dreissena polymorpha</name>
    <name type="common">Zebra mussel</name>
    <name type="synonym">Mytilus polymorpha</name>
    <dbReference type="NCBI Taxonomy" id="45954"/>
    <lineage>
        <taxon>Eukaryota</taxon>
        <taxon>Metazoa</taxon>
        <taxon>Spiralia</taxon>
        <taxon>Lophotrochozoa</taxon>
        <taxon>Mollusca</taxon>
        <taxon>Bivalvia</taxon>
        <taxon>Autobranchia</taxon>
        <taxon>Heteroconchia</taxon>
        <taxon>Euheterodonta</taxon>
        <taxon>Imparidentia</taxon>
        <taxon>Neoheterodontei</taxon>
        <taxon>Myida</taxon>
        <taxon>Dreissenoidea</taxon>
        <taxon>Dreissenidae</taxon>
        <taxon>Dreissena</taxon>
    </lineage>
</organism>
<dbReference type="Gene3D" id="1.20.5.4820">
    <property type="match status" value="1"/>
</dbReference>
<dbReference type="InterPro" id="IPR051567">
    <property type="entry name" value="Unconventional_Myosin_ATPase"/>
</dbReference>
<evidence type="ECO:0000259" key="15">
    <source>
        <dbReference type="PROSITE" id="PS50002"/>
    </source>
</evidence>
<evidence type="ECO:0000259" key="16">
    <source>
        <dbReference type="PROSITE" id="PS51016"/>
    </source>
</evidence>
<dbReference type="Gene3D" id="2.30.29.30">
    <property type="entry name" value="Pleckstrin-homology domain (PH domain)/Phosphotyrosine-binding domain (PTB)"/>
    <property type="match status" value="1"/>
</dbReference>
<evidence type="ECO:0000256" key="2">
    <source>
        <dbReference type="ARBA" id="ARBA00008314"/>
    </source>
</evidence>
<keyword evidence="8 12" id="KW-0518">Myosin</keyword>
<evidence type="ECO:0000256" key="6">
    <source>
        <dbReference type="ARBA" id="ARBA00022840"/>
    </source>
</evidence>
<reference evidence="18" key="2">
    <citation type="submission" date="2020-11" db="EMBL/GenBank/DDBJ databases">
        <authorList>
            <person name="McCartney M.A."/>
            <person name="Auch B."/>
            <person name="Kono T."/>
            <person name="Mallez S."/>
            <person name="Becker A."/>
            <person name="Gohl D.M."/>
            <person name="Silverstein K.A.T."/>
            <person name="Koren S."/>
            <person name="Bechman K.B."/>
            <person name="Herman A."/>
            <person name="Abrahante J.E."/>
            <person name="Garbe J."/>
        </authorList>
    </citation>
    <scope>NUCLEOTIDE SEQUENCE</scope>
    <source>
        <strain evidence="18">Duluth1</strain>
        <tissue evidence="18">Whole animal</tissue>
    </source>
</reference>
<dbReference type="Pfam" id="PF00063">
    <property type="entry name" value="Myosin_head"/>
    <property type="match status" value="1"/>
</dbReference>
<comment type="similarity">
    <text evidence="2 12">Belongs to the TRAFAC class myosin-kinesin ATPase superfamily. Myosin family.</text>
</comment>